<evidence type="ECO:0000313" key="1">
    <source>
        <dbReference type="EMBL" id="KAI0085586.1"/>
    </source>
</evidence>
<dbReference type="EMBL" id="MU274930">
    <property type="protein sequence ID" value="KAI0085586.1"/>
    <property type="molecule type" value="Genomic_DNA"/>
</dbReference>
<organism evidence="1 2">
    <name type="scientific">Irpex rosettiformis</name>
    <dbReference type="NCBI Taxonomy" id="378272"/>
    <lineage>
        <taxon>Eukaryota</taxon>
        <taxon>Fungi</taxon>
        <taxon>Dikarya</taxon>
        <taxon>Basidiomycota</taxon>
        <taxon>Agaricomycotina</taxon>
        <taxon>Agaricomycetes</taxon>
        <taxon>Polyporales</taxon>
        <taxon>Irpicaceae</taxon>
        <taxon>Irpex</taxon>
    </lineage>
</organism>
<dbReference type="Proteomes" id="UP001055072">
    <property type="component" value="Unassembled WGS sequence"/>
</dbReference>
<accession>A0ACB8TUH3</accession>
<protein>
    <submittedName>
        <fullName evidence="1">Acid phosphatase</fullName>
    </submittedName>
</protein>
<comment type="caution">
    <text evidence="1">The sequence shown here is derived from an EMBL/GenBank/DDBJ whole genome shotgun (WGS) entry which is preliminary data.</text>
</comment>
<sequence length="306" mass="32022">MYLQVALASLFVTAHCQTKVVLTNDDGWAVAQIRAQNDALKAAGYNVILSAPAENQSGTGSNSATPTPLTEPCQFDSCPAGSPAEGFNASDPRLNYVNAFPVDAVKFGIQTLSPMFFDSAPDFVVSGPNIGFNLGPGVSGSGTVGAACEASKEGIPSIAVSGESTSSKSYTTLQSDPNSLNSLASEVNSQLTVKLVNALLASPARPVLPSDTILNINFSPVLPLLCPSADDYKFVLTRLIPDPFHLAKDVNTCGSDHLQDEIFVMLKTLGRCHVTISVIDATTKADVDATRQAAVLDRLSSILSCL</sequence>
<keyword evidence="2" id="KW-1185">Reference proteome</keyword>
<name>A0ACB8TUH3_9APHY</name>
<reference evidence="1" key="1">
    <citation type="journal article" date="2021" name="Environ. Microbiol.">
        <title>Gene family expansions and transcriptome signatures uncover fungal adaptations to wood decay.</title>
        <authorList>
            <person name="Hage H."/>
            <person name="Miyauchi S."/>
            <person name="Viragh M."/>
            <person name="Drula E."/>
            <person name="Min B."/>
            <person name="Chaduli D."/>
            <person name="Navarro D."/>
            <person name="Favel A."/>
            <person name="Norest M."/>
            <person name="Lesage-Meessen L."/>
            <person name="Balint B."/>
            <person name="Merenyi Z."/>
            <person name="de Eugenio L."/>
            <person name="Morin E."/>
            <person name="Martinez A.T."/>
            <person name="Baldrian P."/>
            <person name="Stursova M."/>
            <person name="Martinez M.J."/>
            <person name="Novotny C."/>
            <person name="Magnuson J.K."/>
            <person name="Spatafora J.W."/>
            <person name="Maurice S."/>
            <person name="Pangilinan J."/>
            <person name="Andreopoulos W."/>
            <person name="LaButti K."/>
            <person name="Hundley H."/>
            <person name="Na H."/>
            <person name="Kuo A."/>
            <person name="Barry K."/>
            <person name="Lipzen A."/>
            <person name="Henrissat B."/>
            <person name="Riley R."/>
            <person name="Ahrendt S."/>
            <person name="Nagy L.G."/>
            <person name="Grigoriev I.V."/>
            <person name="Martin F."/>
            <person name="Rosso M.N."/>
        </authorList>
    </citation>
    <scope>NUCLEOTIDE SEQUENCE</scope>
    <source>
        <strain evidence="1">CBS 384.51</strain>
    </source>
</reference>
<proteinExistence type="predicted"/>
<evidence type="ECO:0000313" key="2">
    <source>
        <dbReference type="Proteomes" id="UP001055072"/>
    </source>
</evidence>
<gene>
    <name evidence="1" type="ORF">BDY19DRAFT_996713</name>
</gene>